<proteinExistence type="predicted"/>
<evidence type="ECO:0000313" key="2">
    <source>
        <dbReference type="Proteomes" id="UP000009138"/>
    </source>
</evidence>
<dbReference type="RefSeq" id="XP_067521091.1">
    <property type="nucleotide sequence ID" value="XM_067664990.1"/>
</dbReference>
<gene>
    <name evidence="1" type="ORF">RO3G_10405</name>
</gene>
<dbReference type="OrthoDB" id="5277092at2759"/>
<dbReference type="GeneID" id="93617371"/>
<dbReference type="InParanoid" id="I1CB65"/>
<evidence type="ECO:0000313" key="1">
    <source>
        <dbReference type="EMBL" id="EIE85695.1"/>
    </source>
</evidence>
<dbReference type="EMBL" id="CH476739">
    <property type="protein sequence ID" value="EIE85695.1"/>
    <property type="molecule type" value="Genomic_DNA"/>
</dbReference>
<protein>
    <submittedName>
        <fullName evidence="1">Uncharacterized protein</fullName>
    </submittedName>
</protein>
<accession>I1CB65</accession>
<reference evidence="1 2" key="1">
    <citation type="journal article" date="2009" name="PLoS Genet.">
        <title>Genomic analysis of the basal lineage fungus Rhizopus oryzae reveals a whole-genome duplication.</title>
        <authorList>
            <person name="Ma L.-J."/>
            <person name="Ibrahim A.S."/>
            <person name="Skory C."/>
            <person name="Grabherr M.G."/>
            <person name="Burger G."/>
            <person name="Butler M."/>
            <person name="Elias M."/>
            <person name="Idnurm A."/>
            <person name="Lang B.F."/>
            <person name="Sone T."/>
            <person name="Abe A."/>
            <person name="Calvo S.E."/>
            <person name="Corrochano L.M."/>
            <person name="Engels R."/>
            <person name="Fu J."/>
            <person name="Hansberg W."/>
            <person name="Kim J.-M."/>
            <person name="Kodira C.D."/>
            <person name="Koehrsen M.J."/>
            <person name="Liu B."/>
            <person name="Miranda-Saavedra D."/>
            <person name="O'Leary S."/>
            <person name="Ortiz-Castellanos L."/>
            <person name="Poulter R."/>
            <person name="Rodriguez-Romero J."/>
            <person name="Ruiz-Herrera J."/>
            <person name="Shen Y.-Q."/>
            <person name="Zeng Q."/>
            <person name="Galagan J."/>
            <person name="Birren B.W."/>
            <person name="Cuomo C.A."/>
            <person name="Wickes B.L."/>
        </authorList>
    </citation>
    <scope>NUCLEOTIDE SEQUENCE [LARGE SCALE GENOMIC DNA]</scope>
    <source>
        <strain evidence="2">RA 99-880 / ATCC MYA-4621 / FGSC 9543 / NRRL 43880</strain>
    </source>
</reference>
<keyword evidence="2" id="KW-1185">Reference proteome</keyword>
<dbReference type="Proteomes" id="UP000009138">
    <property type="component" value="Unassembled WGS sequence"/>
</dbReference>
<dbReference type="VEuPathDB" id="FungiDB:RO3G_10405"/>
<sequence length="62" mass="7015">MSTNNESETNYSSKELDRLDSFVKIAPAAGYTIDQKEQELCREGSNGQQECIKLNLECKSIR</sequence>
<organism evidence="1 2">
    <name type="scientific">Rhizopus delemar (strain RA 99-880 / ATCC MYA-4621 / FGSC 9543 / NRRL 43880)</name>
    <name type="common">Mucormycosis agent</name>
    <name type="synonym">Rhizopus arrhizus var. delemar</name>
    <dbReference type="NCBI Taxonomy" id="246409"/>
    <lineage>
        <taxon>Eukaryota</taxon>
        <taxon>Fungi</taxon>
        <taxon>Fungi incertae sedis</taxon>
        <taxon>Mucoromycota</taxon>
        <taxon>Mucoromycotina</taxon>
        <taxon>Mucoromycetes</taxon>
        <taxon>Mucorales</taxon>
        <taxon>Mucorineae</taxon>
        <taxon>Rhizopodaceae</taxon>
        <taxon>Rhizopus</taxon>
    </lineage>
</organism>
<dbReference type="AlphaFoldDB" id="I1CB65"/>
<name>I1CB65_RHIO9</name>